<sequence>MERLTLAEVAMQIWRARASCWKASMPVSPCSMAIMVFLLGEALTSDSQLAAQPAVETAYLGSYLNGDITVGASDDPRDSQRDVIMDGIGAIGACVLTVVHFREGGPDKLQRLLQSVGVLRASVQYMSSQFDPRQDAFVVVDFIECQQHGLQSLDPSLSIDLPTVLYSLTLLVHREQAANHQISFQCDLPLGVSVIPYHRQPLGRLGKERHTQAHQAEVERVRRKRKTDQGERASLTMHGSGPMAFLIQERKACQPLTHFKPDWVKEWEEWLPAAKKKKKR</sequence>
<evidence type="ECO:0000313" key="2">
    <source>
        <dbReference type="EMBL" id="TNN85645.1"/>
    </source>
</evidence>
<organism evidence="2 3">
    <name type="scientific">Liparis tanakae</name>
    <name type="common">Tanaka's snailfish</name>
    <dbReference type="NCBI Taxonomy" id="230148"/>
    <lineage>
        <taxon>Eukaryota</taxon>
        <taxon>Metazoa</taxon>
        <taxon>Chordata</taxon>
        <taxon>Craniata</taxon>
        <taxon>Vertebrata</taxon>
        <taxon>Euteleostomi</taxon>
        <taxon>Actinopterygii</taxon>
        <taxon>Neopterygii</taxon>
        <taxon>Teleostei</taxon>
        <taxon>Neoteleostei</taxon>
        <taxon>Acanthomorphata</taxon>
        <taxon>Eupercaria</taxon>
        <taxon>Perciformes</taxon>
        <taxon>Cottioidei</taxon>
        <taxon>Cottales</taxon>
        <taxon>Liparidae</taxon>
        <taxon>Liparis</taxon>
    </lineage>
</organism>
<gene>
    <name evidence="2" type="ORF">EYF80_004278</name>
</gene>
<evidence type="ECO:0000256" key="1">
    <source>
        <dbReference type="SAM" id="MobiDB-lite"/>
    </source>
</evidence>
<reference evidence="2 3" key="1">
    <citation type="submission" date="2019-03" db="EMBL/GenBank/DDBJ databases">
        <title>First draft genome of Liparis tanakae, snailfish: a comprehensive survey of snailfish specific genes.</title>
        <authorList>
            <person name="Kim W."/>
            <person name="Song I."/>
            <person name="Jeong J.-H."/>
            <person name="Kim D."/>
            <person name="Kim S."/>
            <person name="Ryu S."/>
            <person name="Song J.Y."/>
            <person name="Lee S.K."/>
        </authorList>
    </citation>
    <scope>NUCLEOTIDE SEQUENCE [LARGE SCALE GENOMIC DNA]</scope>
    <source>
        <tissue evidence="2">Muscle</tissue>
    </source>
</reference>
<comment type="caution">
    <text evidence="2">The sequence shown here is derived from an EMBL/GenBank/DDBJ whole genome shotgun (WGS) entry which is preliminary data.</text>
</comment>
<evidence type="ECO:0000313" key="3">
    <source>
        <dbReference type="Proteomes" id="UP000314294"/>
    </source>
</evidence>
<accession>A0A4Z2J5H4</accession>
<protein>
    <submittedName>
        <fullName evidence="2">Uncharacterized protein</fullName>
    </submittedName>
</protein>
<proteinExistence type="predicted"/>
<dbReference type="EMBL" id="SRLO01000020">
    <property type="protein sequence ID" value="TNN85645.1"/>
    <property type="molecule type" value="Genomic_DNA"/>
</dbReference>
<name>A0A4Z2J5H4_9TELE</name>
<feature type="compositionally biased region" description="Basic and acidic residues" evidence="1">
    <location>
        <begin position="207"/>
        <end position="220"/>
    </location>
</feature>
<dbReference type="AlphaFoldDB" id="A0A4Z2J5H4"/>
<dbReference type="OrthoDB" id="10651026at2759"/>
<dbReference type="Proteomes" id="UP000314294">
    <property type="component" value="Unassembled WGS sequence"/>
</dbReference>
<keyword evidence="3" id="KW-1185">Reference proteome</keyword>
<feature type="region of interest" description="Disordered" evidence="1">
    <location>
        <begin position="207"/>
        <end position="237"/>
    </location>
</feature>